<dbReference type="PANTHER" id="PTHR14949:SF51">
    <property type="entry name" value="VON WILLEBRAND FACTOR D AND EGF DOMAIN-CONTAINING PROTEIN"/>
    <property type="match status" value="1"/>
</dbReference>
<dbReference type="Pfam" id="PF00094">
    <property type="entry name" value="VWD"/>
    <property type="match status" value="1"/>
</dbReference>
<name>V4AUU4_LOTGI</name>
<dbReference type="STRING" id="225164.V4AUU4"/>
<evidence type="ECO:0000313" key="7">
    <source>
        <dbReference type="Proteomes" id="UP000030746"/>
    </source>
</evidence>
<dbReference type="Pfam" id="PF23283">
    <property type="entry name" value="D8C_UMOD"/>
    <property type="match status" value="1"/>
</dbReference>
<keyword evidence="3" id="KW-0325">Glycoprotein</keyword>
<feature type="domain" description="VWFD" evidence="5">
    <location>
        <begin position="383"/>
        <end position="562"/>
    </location>
</feature>
<gene>
    <name evidence="6" type="ORF">LOTGIDRAFT_158683</name>
</gene>
<dbReference type="GO" id="GO:0005102">
    <property type="term" value="F:signaling receptor binding"/>
    <property type="evidence" value="ECO:0007669"/>
    <property type="project" value="TreeGrafter"/>
</dbReference>
<organism evidence="6 7">
    <name type="scientific">Lottia gigantea</name>
    <name type="common">Giant owl limpet</name>
    <dbReference type="NCBI Taxonomy" id="225164"/>
    <lineage>
        <taxon>Eukaryota</taxon>
        <taxon>Metazoa</taxon>
        <taxon>Spiralia</taxon>
        <taxon>Lophotrochozoa</taxon>
        <taxon>Mollusca</taxon>
        <taxon>Gastropoda</taxon>
        <taxon>Patellogastropoda</taxon>
        <taxon>Lottioidea</taxon>
        <taxon>Lottiidae</taxon>
        <taxon>Lottia</taxon>
    </lineage>
</organism>
<dbReference type="SMART" id="SM00216">
    <property type="entry name" value="VWD"/>
    <property type="match status" value="1"/>
</dbReference>
<evidence type="ECO:0000259" key="5">
    <source>
        <dbReference type="PROSITE" id="PS51233"/>
    </source>
</evidence>
<evidence type="ECO:0000256" key="2">
    <source>
        <dbReference type="ARBA" id="ARBA00023157"/>
    </source>
</evidence>
<dbReference type="Pfam" id="PF26129">
    <property type="entry name" value="Vwde"/>
    <property type="match status" value="1"/>
</dbReference>
<keyword evidence="7" id="KW-1185">Reference proteome</keyword>
<dbReference type="Pfam" id="PF23106">
    <property type="entry name" value="EGF_Teneurin"/>
    <property type="match status" value="1"/>
</dbReference>
<dbReference type="GO" id="GO:0005576">
    <property type="term" value="C:extracellular region"/>
    <property type="evidence" value="ECO:0007669"/>
    <property type="project" value="TreeGrafter"/>
</dbReference>
<dbReference type="GO" id="GO:0009986">
    <property type="term" value="C:cell surface"/>
    <property type="evidence" value="ECO:0007669"/>
    <property type="project" value="TreeGrafter"/>
</dbReference>
<dbReference type="AlphaFoldDB" id="V4AUU4"/>
<dbReference type="OrthoDB" id="6049036at2759"/>
<keyword evidence="2" id="KW-1015">Disulfide bond</keyword>
<accession>V4AUU4</accession>
<protein>
    <recommendedName>
        <fullName evidence="5">VWFD domain-containing protein</fullName>
    </recommendedName>
</protein>
<evidence type="ECO:0000256" key="3">
    <source>
        <dbReference type="ARBA" id="ARBA00023180"/>
    </source>
</evidence>
<dbReference type="RefSeq" id="XP_009050377.1">
    <property type="nucleotide sequence ID" value="XM_009052129.1"/>
</dbReference>
<dbReference type="HOGENOM" id="CLU_274890_0_0_1"/>
<dbReference type="GeneID" id="20237833"/>
<keyword evidence="1 4" id="KW-0732">Signal</keyword>
<dbReference type="InterPro" id="IPR057774">
    <property type="entry name" value="D8C_UMOD/GP2/OIT3-like"/>
</dbReference>
<proteinExistence type="predicted"/>
<dbReference type="PROSITE" id="PS00022">
    <property type="entry name" value="EGF_1"/>
    <property type="match status" value="1"/>
</dbReference>
<dbReference type="PROSITE" id="PS51233">
    <property type="entry name" value="VWFD"/>
    <property type="match status" value="1"/>
</dbReference>
<dbReference type="InterPro" id="IPR058727">
    <property type="entry name" value="Helical_Vwde"/>
</dbReference>
<dbReference type="InterPro" id="IPR001846">
    <property type="entry name" value="VWF_type-D"/>
</dbReference>
<dbReference type="PANTHER" id="PTHR14949">
    <property type="entry name" value="EGF-LIKE-DOMAIN, MULTIPLE 7, 8"/>
    <property type="match status" value="1"/>
</dbReference>
<evidence type="ECO:0000256" key="1">
    <source>
        <dbReference type="ARBA" id="ARBA00022729"/>
    </source>
</evidence>
<dbReference type="KEGG" id="lgi:LOTGIDRAFT_158683"/>
<dbReference type="CTD" id="20237833"/>
<dbReference type="PROSITE" id="PS01186">
    <property type="entry name" value="EGF_2"/>
    <property type="match status" value="1"/>
</dbReference>
<evidence type="ECO:0000256" key="4">
    <source>
        <dbReference type="SAM" id="SignalP"/>
    </source>
</evidence>
<evidence type="ECO:0000313" key="6">
    <source>
        <dbReference type="EMBL" id="ESO98735.1"/>
    </source>
</evidence>
<dbReference type="InterPro" id="IPR000742">
    <property type="entry name" value="EGF"/>
</dbReference>
<dbReference type="FunFam" id="2.10.25.10:FF:000001">
    <property type="entry name" value="Tenascin C"/>
    <property type="match status" value="1"/>
</dbReference>
<dbReference type="Proteomes" id="UP000030746">
    <property type="component" value="Unassembled WGS sequence"/>
</dbReference>
<feature type="chain" id="PRO_5004717204" description="VWFD domain-containing protein" evidence="4">
    <location>
        <begin position="22"/>
        <end position="1083"/>
    </location>
</feature>
<feature type="signal peptide" evidence="4">
    <location>
        <begin position="1"/>
        <end position="21"/>
    </location>
</feature>
<dbReference type="EMBL" id="KB201205">
    <property type="protein sequence ID" value="ESO98735.1"/>
    <property type="molecule type" value="Genomic_DNA"/>
</dbReference>
<sequence>MAHSSHGLKFFFFVNILTCFAQPRQNDPCLWYNNLSDPLRSTIHQPKQLDTLLCDRYLLPGWYRFVDGLMPTSCVEQFRCGTQAPIWMNGTIPSPQDGIVARMACVNARNAFMFVGTCCSIQIPIEVRNCGEFVIYNLRNTPGCPMAYCVEAPPILKATPKLIGPEIVGSQFRFACHVTLPEENDNIGYDIAWSFDNQPLEGFLPQPMTGTVHVSYLDEIYWKGNIGKTLRCHVRTYYLSVPNVKSHFYESNGYWGGISVSPGYVAVSERGDEQQLNITCTLPIICLNTSNCAIHLTVDVHGEAWDDIATATDCRLQLKALNWNPTEKYVITTTSIMATNDFIDDGDQKVSVNFHPDFSFAPEIWQGYSFQGAEVVTLDGETTRCYAFSDPHIRGLQREGVYHLYEEGDFVLVKNTRRPFEIHVRSWACVGRGCICAVAIRNGNDVISVDICQNTGTLPAVVKVLSGTTISTGTTIHKSRDGQTFMISFESGNWVRVKDFRSYLNVEVQATSKDYGYLEGICGTFDNNQANAFVSPNGQLYPDSDHPVEFMRSWRIASEESLFTGKFNRVSTSVSLLPIISPVQCFCKPSHGITQCGTTQIVQDPNRLTIKNYVDITVKIVGKIQSHDEPTSPDRQIVIPEFKRPTKTIVNESDARQLCSQSIVNISLGIECSTAVSLHISGFMSSCVQDTLLAGNDYFVHGMVAAFEANCQEAVMKNVTNYKQGDDGRRLPPPEVTTLMCPNQCSLRGRCGDGICRCNPGYTGIDCSVRMNSPPQIIIMRGDGVCDPMVSSCEYPHLIVGNFIETPNLACQITIMKMVNGRPQPGISSQIEADYHSNREVMCIIPTNLLLQGQAITRYLLCVTIDGVRYSNKVMYTVYDSNCLQCRSCGNCSQRTETCLIGDKCWKTGDINPNNPSEHCNPLTNSLGWSSKVQTTIPVPQPPPQRIQQPGLDCKCAQKRLYERWDIWTSNRTGCPCDSSDALGQCACCEVGGCRCLQPNTQQCTQCGHESTDCSRRKVSPEFGIDAWTRKKTGCSCPFNPTDFDCACCQNKACHCGPSHKNQCAPCSYPELCGTKPDVFGAL</sequence>
<reference evidence="6 7" key="1">
    <citation type="journal article" date="2013" name="Nature">
        <title>Insights into bilaterian evolution from three spiralian genomes.</title>
        <authorList>
            <person name="Simakov O."/>
            <person name="Marletaz F."/>
            <person name="Cho S.J."/>
            <person name="Edsinger-Gonzales E."/>
            <person name="Havlak P."/>
            <person name="Hellsten U."/>
            <person name="Kuo D.H."/>
            <person name="Larsson T."/>
            <person name="Lv J."/>
            <person name="Arendt D."/>
            <person name="Savage R."/>
            <person name="Osoegawa K."/>
            <person name="de Jong P."/>
            <person name="Grimwood J."/>
            <person name="Chapman J.A."/>
            <person name="Shapiro H."/>
            <person name="Aerts A."/>
            <person name="Otillar R.P."/>
            <person name="Terry A.Y."/>
            <person name="Boore J.L."/>
            <person name="Grigoriev I.V."/>
            <person name="Lindberg D.R."/>
            <person name="Seaver E.C."/>
            <person name="Weisblat D.A."/>
            <person name="Putnam N.H."/>
            <person name="Rokhsar D.S."/>
        </authorList>
    </citation>
    <scope>NUCLEOTIDE SEQUENCE [LARGE SCALE GENOMIC DNA]</scope>
</reference>
<dbReference type="OMA" id="CINRANA"/>
<dbReference type="Gene3D" id="2.10.25.10">
    <property type="entry name" value="Laminin"/>
    <property type="match status" value="1"/>
</dbReference>
<dbReference type="InterPro" id="IPR050969">
    <property type="entry name" value="Dev_Signal_Modulators"/>
</dbReference>